<dbReference type="Gene3D" id="3.40.630.10">
    <property type="entry name" value="Zn peptidases"/>
    <property type="match status" value="1"/>
</dbReference>
<dbReference type="GO" id="GO:0005737">
    <property type="term" value="C:cytoplasm"/>
    <property type="evidence" value="ECO:0007669"/>
    <property type="project" value="UniProtKB-SubCell"/>
</dbReference>
<dbReference type="InterPro" id="IPR011356">
    <property type="entry name" value="Leucine_aapep/pepB"/>
</dbReference>
<dbReference type="PANTHER" id="PTHR11963:SF23">
    <property type="entry name" value="CYTOSOL AMINOPEPTIDASE"/>
    <property type="match status" value="1"/>
</dbReference>
<evidence type="ECO:0000256" key="7">
    <source>
        <dbReference type="ARBA" id="ARBA00023211"/>
    </source>
</evidence>
<dbReference type="GO" id="GO:0006508">
    <property type="term" value="P:proteolysis"/>
    <property type="evidence" value="ECO:0007669"/>
    <property type="project" value="UniProtKB-KW"/>
</dbReference>
<dbReference type="CDD" id="cd00433">
    <property type="entry name" value="Peptidase_M17"/>
    <property type="match status" value="1"/>
</dbReference>
<keyword evidence="4 8" id="KW-0031">Aminopeptidase</keyword>
<keyword evidence="7 8" id="KW-0464">Manganese</keyword>
<sequence length="497" mass="52516">MADSLKIDFQAHGAVGAGDLIVFVGENLKPTPAVAKQIGPKAVDLIAKAAAAENFKGKAKSTMSITAPSALPVDRLVVIGMSGEKEQSKIDWAQVGGIVAGRVTGKAATAVLDIPGVDVTPEAVSDMILGIHLRRYSFDRYKTKKDENGGNGPVRLTLTVADPAAVKKAVKAREGVATGVIMARDLVNEPPNVLGPREFAARAEALSKVGVEIEVLDEKAMQKLGMRALLGVGQGSVRGSRVVVMRWNGGKASDKPVAFIGKGVVFDSGGISIKPGGGMEDMKGDMAGAACVVGLMYALASRKAKANVVGVIGLVENMPDGNAQRPGDIVTTMSGQTIEIINTDAEGRLVLADVLWYVQDRFKPKFMIDLATLTGAILVALAQEYAGLFSNNDELAQRITAAGQATGERVWRMPIGPEFDKMIESKFADMKNTGGRHGGSSTAAALLQRFVNDLPWAHLDIAGTAMGSPQTDINRGWSSGWGVRLLDRLVRDNYETR</sequence>
<proteinExistence type="inferred from homology"/>
<feature type="binding site" evidence="8">
    <location>
        <position position="262"/>
    </location>
    <ligand>
        <name>Mn(2+)</name>
        <dbReference type="ChEBI" id="CHEBI:29035"/>
        <label>2</label>
    </ligand>
</feature>
<evidence type="ECO:0000256" key="3">
    <source>
        <dbReference type="ARBA" id="ARBA00009528"/>
    </source>
</evidence>
<evidence type="ECO:0000256" key="1">
    <source>
        <dbReference type="ARBA" id="ARBA00000135"/>
    </source>
</evidence>
<dbReference type="GO" id="GO:0030145">
    <property type="term" value="F:manganese ion binding"/>
    <property type="evidence" value="ECO:0007669"/>
    <property type="project" value="UniProtKB-UniRule"/>
</dbReference>
<dbReference type="SUPFAM" id="SSF53187">
    <property type="entry name" value="Zn-dependent exopeptidases"/>
    <property type="match status" value="1"/>
</dbReference>
<keyword evidence="8" id="KW-0963">Cytoplasm</keyword>
<keyword evidence="11" id="KW-1185">Reference proteome</keyword>
<name>A0A512BV41_9HYPH</name>
<comment type="caution">
    <text evidence="10">The sequence shown here is derived from an EMBL/GenBank/DDBJ whole genome shotgun (WGS) entry which is preliminary data.</text>
</comment>
<dbReference type="NCBIfam" id="NF002075">
    <property type="entry name" value="PRK00913.2-2"/>
    <property type="match status" value="1"/>
</dbReference>
<dbReference type="HAMAP" id="MF_00181">
    <property type="entry name" value="Cytosol_peptidase_M17"/>
    <property type="match status" value="1"/>
</dbReference>
<dbReference type="RefSeq" id="WP_114185058.1">
    <property type="nucleotide sequence ID" value="NZ_BJYU01000049.1"/>
</dbReference>
<keyword evidence="8" id="KW-0479">Metal-binding</keyword>
<comment type="catalytic activity">
    <reaction evidence="1 8">
        <text>Release of an N-terminal amino acid, Xaa-|-Yaa-, in which Xaa is preferably Leu, but may be other amino acids including Pro although not Arg or Lys, and Yaa may be Pro. Amino acid amides and methyl esters are also readily hydrolyzed, but rates on arylamides are exceedingly low.</text>
        <dbReference type="EC" id="3.4.11.1"/>
    </reaction>
</comment>
<dbReference type="InterPro" id="IPR023042">
    <property type="entry name" value="Peptidase_M17_leu_NH2_pept"/>
</dbReference>
<comment type="catalytic activity">
    <reaction evidence="2 8">
        <text>Release of an N-terminal amino acid, preferentially leucine, but not glutamic or aspartic acids.</text>
        <dbReference type="EC" id="3.4.11.10"/>
    </reaction>
</comment>
<evidence type="ECO:0000256" key="5">
    <source>
        <dbReference type="ARBA" id="ARBA00022670"/>
    </source>
</evidence>
<dbReference type="OrthoDB" id="9809354at2"/>
<dbReference type="EC" id="3.4.11.1" evidence="8"/>
<feature type="binding site" evidence="8">
    <location>
        <position position="285"/>
    </location>
    <ligand>
        <name>Mn(2+)</name>
        <dbReference type="ChEBI" id="CHEBI:29035"/>
        <label>2</label>
    </ligand>
</feature>
<feature type="active site" evidence="8">
    <location>
        <position position="274"/>
    </location>
</feature>
<feature type="domain" description="Cytosol aminopeptidase" evidence="9">
    <location>
        <begin position="342"/>
        <end position="349"/>
    </location>
</feature>
<feature type="binding site" evidence="8">
    <location>
        <position position="346"/>
    </location>
    <ligand>
        <name>Mn(2+)</name>
        <dbReference type="ChEBI" id="CHEBI:29035"/>
        <label>2</label>
    </ligand>
</feature>
<reference evidence="10 11" key="1">
    <citation type="submission" date="2019-07" db="EMBL/GenBank/DDBJ databases">
        <title>Whole genome shotgun sequence of Microvirga aerophila NBRC 106136.</title>
        <authorList>
            <person name="Hosoyama A."/>
            <person name="Uohara A."/>
            <person name="Ohji S."/>
            <person name="Ichikawa N."/>
        </authorList>
    </citation>
    <scope>NUCLEOTIDE SEQUENCE [LARGE SCALE GENOMIC DNA]</scope>
    <source>
        <strain evidence="10 11">NBRC 106136</strain>
    </source>
</reference>
<accession>A0A512BV41</accession>
<dbReference type="PANTHER" id="PTHR11963">
    <property type="entry name" value="LEUCINE AMINOPEPTIDASE-RELATED"/>
    <property type="match status" value="1"/>
</dbReference>
<comment type="subcellular location">
    <subcellularLocation>
        <location evidence="8">Cytoplasm</location>
    </subcellularLocation>
</comment>
<feature type="binding site" evidence="8">
    <location>
        <position position="344"/>
    </location>
    <ligand>
        <name>Mn(2+)</name>
        <dbReference type="ChEBI" id="CHEBI:29035"/>
        <label>1</label>
    </ligand>
</feature>
<evidence type="ECO:0000256" key="6">
    <source>
        <dbReference type="ARBA" id="ARBA00022801"/>
    </source>
</evidence>
<feature type="active site" evidence="8">
    <location>
        <position position="348"/>
    </location>
</feature>
<evidence type="ECO:0000259" key="9">
    <source>
        <dbReference type="PROSITE" id="PS00631"/>
    </source>
</evidence>
<gene>
    <name evidence="8 10" type="primary">pepA</name>
    <name evidence="10" type="ORF">MAE02_35290</name>
</gene>
<keyword evidence="5 8" id="KW-0645">Protease</keyword>
<dbReference type="SUPFAM" id="SSF52949">
    <property type="entry name" value="Macro domain-like"/>
    <property type="match status" value="1"/>
</dbReference>
<evidence type="ECO:0000256" key="4">
    <source>
        <dbReference type="ARBA" id="ARBA00022438"/>
    </source>
</evidence>
<dbReference type="InterPro" id="IPR000819">
    <property type="entry name" value="Peptidase_M17_C"/>
</dbReference>
<dbReference type="PRINTS" id="PR00481">
    <property type="entry name" value="LAMNOPPTDASE"/>
</dbReference>
<dbReference type="Pfam" id="PF02789">
    <property type="entry name" value="Peptidase_M17_N"/>
    <property type="match status" value="1"/>
</dbReference>
<dbReference type="Gene3D" id="3.40.220.10">
    <property type="entry name" value="Leucine Aminopeptidase, subunit E, domain 1"/>
    <property type="match status" value="1"/>
</dbReference>
<dbReference type="InterPro" id="IPR008283">
    <property type="entry name" value="Peptidase_M17_N"/>
</dbReference>
<dbReference type="InterPro" id="IPR043472">
    <property type="entry name" value="Macro_dom-like"/>
</dbReference>
<evidence type="ECO:0000256" key="8">
    <source>
        <dbReference type="HAMAP-Rule" id="MF_00181"/>
    </source>
</evidence>
<feature type="binding site" evidence="8">
    <location>
        <position position="346"/>
    </location>
    <ligand>
        <name>Mn(2+)</name>
        <dbReference type="ChEBI" id="CHEBI:29035"/>
        <label>1</label>
    </ligand>
</feature>
<evidence type="ECO:0000313" key="10">
    <source>
        <dbReference type="EMBL" id="GEO15833.1"/>
    </source>
</evidence>
<feature type="binding site" evidence="8">
    <location>
        <position position="267"/>
    </location>
    <ligand>
        <name>Mn(2+)</name>
        <dbReference type="ChEBI" id="CHEBI:29035"/>
        <label>2</label>
    </ligand>
</feature>
<feature type="binding site" evidence="8">
    <location>
        <position position="267"/>
    </location>
    <ligand>
        <name>Mn(2+)</name>
        <dbReference type="ChEBI" id="CHEBI:29035"/>
        <label>1</label>
    </ligand>
</feature>
<dbReference type="EMBL" id="BJYU01000049">
    <property type="protein sequence ID" value="GEO15833.1"/>
    <property type="molecule type" value="Genomic_DNA"/>
</dbReference>
<comment type="function">
    <text evidence="8">Presumably involved in the processing and regular turnover of intracellular proteins. Catalyzes the removal of unsubstituted N-terminal amino acids from various peptides.</text>
</comment>
<dbReference type="PROSITE" id="PS00631">
    <property type="entry name" value="CYTOSOL_AP"/>
    <property type="match status" value="1"/>
</dbReference>
<comment type="similarity">
    <text evidence="3 8">Belongs to the peptidase M17 family.</text>
</comment>
<keyword evidence="6 8" id="KW-0378">Hydrolase</keyword>
<evidence type="ECO:0000313" key="11">
    <source>
        <dbReference type="Proteomes" id="UP000321085"/>
    </source>
</evidence>
<dbReference type="NCBIfam" id="NF002074">
    <property type="entry name" value="PRK00913.1-4"/>
    <property type="match status" value="1"/>
</dbReference>
<dbReference type="Pfam" id="PF00883">
    <property type="entry name" value="Peptidase_M17"/>
    <property type="match status" value="1"/>
</dbReference>
<dbReference type="Proteomes" id="UP000321085">
    <property type="component" value="Unassembled WGS sequence"/>
</dbReference>
<comment type="cofactor">
    <cofactor evidence="8">
        <name>Mn(2+)</name>
        <dbReference type="ChEBI" id="CHEBI:29035"/>
    </cofactor>
    <text evidence="8">Binds 2 manganese ions per subunit.</text>
</comment>
<dbReference type="AlphaFoldDB" id="A0A512BV41"/>
<organism evidence="10 11">
    <name type="scientific">Microvirga aerophila</name>
    <dbReference type="NCBI Taxonomy" id="670291"/>
    <lineage>
        <taxon>Bacteria</taxon>
        <taxon>Pseudomonadati</taxon>
        <taxon>Pseudomonadota</taxon>
        <taxon>Alphaproteobacteria</taxon>
        <taxon>Hyphomicrobiales</taxon>
        <taxon>Methylobacteriaceae</taxon>
        <taxon>Microvirga</taxon>
    </lineage>
</organism>
<protein>
    <recommendedName>
        <fullName evidence="8">Probable cytosol aminopeptidase</fullName>
        <ecNumber evidence="8">3.4.11.1</ecNumber>
    </recommendedName>
    <alternativeName>
        <fullName evidence="8">Leucine aminopeptidase</fullName>
        <shortName evidence="8">LAP</shortName>
        <ecNumber evidence="8">3.4.11.10</ecNumber>
    </alternativeName>
    <alternativeName>
        <fullName evidence="8">Leucyl aminopeptidase</fullName>
    </alternativeName>
</protein>
<dbReference type="NCBIfam" id="NF002077">
    <property type="entry name" value="PRK00913.2-4"/>
    <property type="match status" value="1"/>
</dbReference>
<evidence type="ECO:0000256" key="2">
    <source>
        <dbReference type="ARBA" id="ARBA00000967"/>
    </source>
</evidence>
<dbReference type="GO" id="GO:0070006">
    <property type="term" value="F:metalloaminopeptidase activity"/>
    <property type="evidence" value="ECO:0007669"/>
    <property type="project" value="InterPro"/>
</dbReference>
<dbReference type="EC" id="3.4.11.10" evidence="8"/>